<comment type="caution">
    <text evidence="2">The sequence shown here is derived from an EMBL/GenBank/DDBJ whole genome shotgun (WGS) entry which is preliminary data.</text>
</comment>
<evidence type="ECO:0000313" key="3">
    <source>
        <dbReference type="Proteomes" id="UP000607653"/>
    </source>
</evidence>
<dbReference type="Proteomes" id="UP000607653">
    <property type="component" value="Unassembled WGS sequence"/>
</dbReference>
<dbReference type="EMBL" id="DUZY01000006">
    <property type="protein sequence ID" value="DAD42437.1"/>
    <property type="molecule type" value="Genomic_DNA"/>
</dbReference>
<protein>
    <submittedName>
        <fullName evidence="2">Uncharacterized protein</fullName>
    </submittedName>
</protein>
<feature type="region of interest" description="Disordered" evidence="1">
    <location>
        <begin position="1"/>
        <end position="30"/>
    </location>
</feature>
<name>A0A822ZC02_NELNU</name>
<accession>A0A822ZC02</accession>
<reference evidence="2 3" key="1">
    <citation type="journal article" date="2020" name="Mol. Biol. Evol.">
        <title>Distinct Expression and Methylation Patterns for Genes with Different Fates following a Single Whole-Genome Duplication in Flowering Plants.</title>
        <authorList>
            <person name="Shi T."/>
            <person name="Rahmani R.S."/>
            <person name="Gugger P.F."/>
            <person name="Wang M."/>
            <person name="Li H."/>
            <person name="Zhang Y."/>
            <person name="Li Z."/>
            <person name="Wang Q."/>
            <person name="Van de Peer Y."/>
            <person name="Marchal K."/>
            <person name="Chen J."/>
        </authorList>
    </citation>
    <scope>NUCLEOTIDE SEQUENCE [LARGE SCALE GENOMIC DNA]</scope>
    <source>
        <tissue evidence="2">Leaf</tissue>
    </source>
</reference>
<gene>
    <name evidence="2" type="ORF">HUJ06_000667</name>
</gene>
<organism evidence="2 3">
    <name type="scientific">Nelumbo nucifera</name>
    <name type="common">Sacred lotus</name>
    <dbReference type="NCBI Taxonomy" id="4432"/>
    <lineage>
        <taxon>Eukaryota</taxon>
        <taxon>Viridiplantae</taxon>
        <taxon>Streptophyta</taxon>
        <taxon>Embryophyta</taxon>
        <taxon>Tracheophyta</taxon>
        <taxon>Spermatophyta</taxon>
        <taxon>Magnoliopsida</taxon>
        <taxon>Proteales</taxon>
        <taxon>Nelumbonaceae</taxon>
        <taxon>Nelumbo</taxon>
    </lineage>
</organism>
<keyword evidence="3" id="KW-1185">Reference proteome</keyword>
<evidence type="ECO:0000256" key="1">
    <source>
        <dbReference type="SAM" id="MobiDB-lite"/>
    </source>
</evidence>
<proteinExistence type="predicted"/>
<evidence type="ECO:0000313" key="2">
    <source>
        <dbReference type="EMBL" id="DAD42437.1"/>
    </source>
</evidence>
<dbReference type="AlphaFoldDB" id="A0A822ZC02"/>
<sequence>MLKIPWSPGKAHRSKEDNLPFCNPNDTRNSSVQTLFMDRFQAGKLSHMPE</sequence>